<sequence length="409" mass="44302">MSRRIYVLGGYQSDFARNWKRDQSSLADEFSNTVRAGLESARLDAADIEVGHVGNFVGELFAGQGQLGGFFGSVDPALRYLPASRHEAACASGSMALLAAMADLEAGRYGVAAVVGIEVMRNVEGQQAAEFLRPACRVDSEWQEARYVWPCAFSELVELYESRYGLQQSVLREISRKNFGNARNNPNAQARGWHFPEGSFTDNDDLNPAVEGRIRKLDCGQISDGAAVVFLATEARAAEYARARGLRLEDIPHIKGWGHINAPIGFADKLALSEPEGYLFPHVNRLFRETLARAGMHDIREVDGLEVHDCFNITEYMILDHAGLLPPGRVHEAIEAGVTRMGGSLPVNASGGLIGLGHPVGATGVRMLLDGYRQVSGQAGDYQIAGARNLMTFNLGGSATTCASFIVGR</sequence>
<evidence type="ECO:0000259" key="1">
    <source>
        <dbReference type="Pfam" id="PF22691"/>
    </source>
</evidence>
<dbReference type="PANTHER" id="PTHR42870:SF1">
    <property type="entry name" value="NON-SPECIFIC LIPID-TRANSFER PROTEIN-LIKE 2"/>
    <property type="match status" value="1"/>
</dbReference>
<dbReference type="Gene3D" id="3.40.47.10">
    <property type="match status" value="1"/>
</dbReference>
<protein>
    <submittedName>
        <fullName evidence="2">Acetyl-CoA acetyltransferase</fullName>
    </submittedName>
</protein>
<dbReference type="CDD" id="cd00829">
    <property type="entry name" value="SCP-x_thiolase"/>
    <property type="match status" value="1"/>
</dbReference>
<dbReference type="SUPFAM" id="SSF53901">
    <property type="entry name" value="Thiolase-like"/>
    <property type="match status" value="2"/>
</dbReference>
<accession>A0ABQ6LZV3</accession>
<proteinExistence type="predicted"/>
<comment type="caution">
    <text evidence="2">The sequence shown here is derived from an EMBL/GenBank/DDBJ whole genome shotgun (WGS) entry which is preliminary data.</text>
</comment>
<dbReference type="RefSeq" id="WP_285764246.1">
    <property type="nucleotide sequence ID" value="NZ_BSYJ01000003.1"/>
</dbReference>
<dbReference type="PIRSF" id="PIRSF000429">
    <property type="entry name" value="Ac-CoA_Ac_transf"/>
    <property type="match status" value="1"/>
</dbReference>
<dbReference type="PANTHER" id="PTHR42870">
    <property type="entry name" value="ACETYL-COA C-ACETYLTRANSFERASE"/>
    <property type="match status" value="1"/>
</dbReference>
<feature type="domain" description="Thiolase C-terminal" evidence="1">
    <location>
        <begin position="288"/>
        <end position="409"/>
    </location>
</feature>
<dbReference type="InterPro" id="IPR055140">
    <property type="entry name" value="Thiolase_C_2"/>
</dbReference>
<dbReference type="Proteomes" id="UP001224392">
    <property type="component" value="Unassembled WGS sequence"/>
</dbReference>
<name>A0ABQ6LZV3_9GAMM</name>
<keyword evidence="3" id="KW-1185">Reference proteome</keyword>
<dbReference type="Pfam" id="PF22691">
    <property type="entry name" value="Thiolase_C_1"/>
    <property type="match status" value="1"/>
</dbReference>
<dbReference type="InterPro" id="IPR016039">
    <property type="entry name" value="Thiolase-like"/>
</dbReference>
<evidence type="ECO:0000313" key="2">
    <source>
        <dbReference type="EMBL" id="GMG87628.1"/>
    </source>
</evidence>
<dbReference type="EMBL" id="BSYJ01000003">
    <property type="protein sequence ID" value="GMG87628.1"/>
    <property type="molecule type" value="Genomic_DNA"/>
</dbReference>
<gene>
    <name evidence="2" type="ORF">MNKW57_19490</name>
</gene>
<evidence type="ECO:0000313" key="3">
    <source>
        <dbReference type="Proteomes" id="UP001224392"/>
    </source>
</evidence>
<dbReference type="InterPro" id="IPR002155">
    <property type="entry name" value="Thiolase"/>
</dbReference>
<organism evidence="2 3">
    <name type="scientific">Biformimicrobium ophioploci</name>
    <dbReference type="NCBI Taxonomy" id="3036711"/>
    <lineage>
        <taxon>Bacteria</taxon>
        <taxon>Pseudomonadati</taxon>
        <taxon>Pseudomonadota</taxon>
        <taxon>Gammaproteobacteria</taxon>
        <taxon>Cellvibrionales</taxon>
        <taxon>Microbulbiferaceae</taxon>
        <taxon>Biformimicrobium</taxon>
    </lineage>
</organism>
<reference evidence="2 3" key="1">
    <citation type="submission" date="2023-04" db="EMBL/GenBank/DDBJ databases">
        <title>Marinobulbifer ophiurae gen. nov., sp. Nov., isolate from tissue of brittle star Ophioplocus japonicus.</title>
        <authorList>
            <person name="Kawano K."/>
            <person name="Sawayama S."/>
            <person name="Nakagawa S."/>
        </authorList>
    </citation>
    <scope>NUCLEOTIDE SEQUENCE [LARGE SCALE GENOMIC DNA]</scope>
    <source>
        <strain evidence="2 3">NKW57</strain>
    </source>
</reference>
<dbReference type="NCBIfam" id="NF004936">
    <property type="entry name" value="PRK06289.1"/>
    <property type="match status" value="1"/>
</dbReference>